<feature type="region of interest" description="Disordered" evidence="3">
    <location>
        <begin position="604"/>
        <end position="628"/>
    </location>
</feature>
<dbReference type="InterPro" id="IPR013762">
    <property type="entry name" value="Integrase-like_cat_sf"/>
</dbReference>
<evidence type="ECO:0000256" key="3">
    <source>
        <dbReference type="SAM" id="MobiDB-lite"/>
    </source>
</evidence>
<dbReference type="SUPFAM" id="SSF56349">
    <property type="entry name" value="DNA breaking-rejoining enzymes"/>
    <property type="match status" value="1"/>
</dbReference>
<evidence type="ECO:0000256" key="2">
    <source>
        <dbReference type="SAM" id="Coils"/>
    </source>
</evidence>
<evidence type="ECO:0000313" key="4">
    <source>
        <dbReference type="EMBL" id="CAK9072691.1"/>
    </source>
</evidence>
<dbReference type="EMBL" id="CAXAMM010034335">
    <property type="protein sequence ID" value="CAK9072691.1"/>
    <property type="molecule type" value="Genomic_DNA"/>
</dbReference>
<name>A0ABP0PA94_9DINO</name>
<evidence type="ECO:0008006" key="6">
    <source>
        <dbReference type="Google" id="ProtNLM"/>
    </source>
</evidence>
<keyword evidence="2" id="KW-0175">Coiled coil</keyword>
<feature type="coiled-coil region" evidence="2">
    <location>
        <begin position="557"/>
        <end position="584"/>
    </location>
</feature>
<dbReference type="Proteomes" id="UP001642464">
    <property type="component" value="Unassembled WGS sequence"/>
</dbReference>
<keyword evidence="5" id="KW-1185">Reference proteome</keyword>
<evidence type="ECO:0000313" key="5">
    <source>
        <dbReference type="Proteomes" id="UP001642464"/>
    </source>
</evidence>
<feature type="compositionally biased region" description="Low complexity" evidence="3">
    <location>
        <begin position="618"/>
        <end position="628"/>
    </location>
</feature>
<sequence>MDIGGSMVQESSPQVAAQYEIFSADGDEPALQAEQDYFVQASSSSLNQTAVDSVTWNGMIASAYGQYKALDETLKFPWEVGACAGVFRNDPPVSFPSIQPFVESIPPQRVDKPGSQGACVSFSLQVGACYMHAISDMRDLDYSEEKLEQLELACGKWMDILSTHWEASTVGKQICQDLRSDPSGGEAVETLKACFGTKSPSTLLKRAATLRKYLVWHYNEFNSRGVYVHAFPLVESDVWSFFKWLRVERQQKSRGFTTTSTFLETVRFCKFTVGLQGCDEVLGSGRLLGFAAVERREKGPSSQAPILELVHLKKLHEILSLGSDLIDRLGAGAMLVCIYGRARWSDLRYIDHVDVEARRNKTSAVGIRREQYLPLVIPWEGVVSDDWIEVLLKVYQEAGLDMTKVPLGPFLPAPKIGGGFCARPLSTQEAARWLRLLLSGTPGSEKIRCHSLKATLLNWCAKAGLDKEVRAVLGHHSTALHGSDIVYLRELQVRPLRKLQMLLKSIRIGLNLEDIASQGTLLAATPGATTPRPNVFTPPLPVPARGDQVHKPAEEQVVEQAVELVNVEEENESIKEEIENITNLEAFACDLSLFGEEAVRQGAVPIDSSSGSDEESESSSSSSDILSSCRGKDSFREVAPAGSVYYKHVKTSRVHHVRVGKEATNCGKKLNENFKELEPVIYIRLPKCLICFPSAEGRVRTREDAIARFDAALKRARV</sequence>
<dbReference type="InterPro" id="IPR011010">
    <property type="entry name" value="DNA_brk_join_enz"/>
</dbReference>
<gene>
    <name evidence="4" type="ORF">SCF082_LOCUS35722</name>
</gene>
<organism evidence="4 5">
    <name type="scientific">Durusdinium trenchii</name>
    <dbReference type="NCBI Taxonomy" id="1381693"/>
    <lineage>
        <taxon>Eukaryota</taxon>
        <taxon>Sar</taxon>
        <taxon>Alveolata</taxon>
        <taxon>Dinophyceae</taxon>
        <taxon>Suessiales</taxon>
        <taxon>Symbiodiniaceae</taxon>
        <taxon>Durusdinium</taxon>
    </lineage>
</organism>
<proteinExistence type="predicted"/>
<dbReference type="Gene3D" id="1.10.443.10">
    <property type="entry name" value="Intergrase catalytic core"/>
    <property type="match status" value="1"/>
</dbReference>
<accession>A0ABP0PA94</accession>
<reference evidence="4 5" key="1">
    <citation type="submission" date="2024-02" db="EMBL/GenBank/DDBJ databases">
        <authorList>
            <person name="Chen Y."/>
            <person name="Shah S."/>
            <person name="Dougan E. K."/>
            <person name="Thang M."/>
            <person name="Chan C."/>
        </authorList>
    </citation>
    <scope>NUCLEOTIDE SEQUENCE [LARGE SCALE GENOMIC DNA]</scope>
</reference>
<evidence type="ECO:0000256" key="1">
    <source>
        <dbReference type="ARBA" id="ARBA00023172"/>
    </source>
</evidence>
<comment type="caution">
    <text evidence="4">The sequence shown here is derived from an EMBL/GenBank/DDBJ whole genome shotgun (WGS) entry which is preliminary data.</text>
</comment>
<keyword evidence="1" id="KW-0233">DNA recombination</keyword>
<protein>
    <recommendedName>
        <fullName evidence="6">Tyr recombinase domain-containing protein</fullName>
    </recommendedName>
</protein>